<dbReference type="InterPro" id="IPR043502">
    <property type="entry name" value="DNA/RNA_pol_sf"/>
</dbReference>
<dbReference type="PANTHER" id="PTHR48475">
    <property type="entry name" value="RIBONUCLEASE H"/>
    <property type="match status" value="1"/>
</dbReference>
<dbReference type="GO" id="GO:0003676">
    <property type="term" value="F:nucleic acid binding"/>
    <property type="evidence" value="ECO:0007669"/>
    <property type="project" value="InterPro"/>
</dbReference>
<protein>
    <submittedName>
        <fullName evidence="5">Uncharacterized protein</fullName>
    </submittedName>
</protein>
<feature type="compositionally biased region" description="Basic and acidic residues" evidence="2">
    <location>
        <begin position="589"/>
        <end position="600"/>
    </location>
</feature>
<dbReference type="PANTHER" id="PTHR48475:SF1">
    <property type="entry name" value="RNASE H TYPE-1 DOMAIN-CONTAINING PROTEIN"/>
    <property type="match status" value="1"/>
</dbReference>
<dbReference type="Pfam" id="PF17921">
    <property type="entry name" value="Integrase_H2C2"/>
    <property type="match status" value="1"/>
</dbReference>
<dbReference type="GO" id="GO:0015074">
    <property type="term" value="P:DNA integration"/>
    <property type="evidence" value="ECO:0007669"/>
    <property type="project" value="InterPro"/>
</dbReference>
<dbReference type="InterPro" id="IPR041577">
    <property type="entry name" value="RT_RNaseH_2"/>
</dbReference>
<dbReference type="InterPro" id="IPR000477">
    <property type="entry name" value="RT_dom"/>
</dbReference>
<evidence type="ECO:0000259" key="3">
    <source>
        <dbReference type="PROSITE" id="PS50879"/>
    </source>
</evidence>
<reference evidence="5 6" key="1">
    <citation type="journal article" date="2021" name="Commun. Biol.">
        <title>The genome of Shorea leprosula (Dipterocarpaceae) highlights the ecological relevance of drought in aseasonal tropical rainforests.</title>
        <authorList>
            <person name="Ng K.K.S."/>
            <person name="Kobayashi M.J."/>
            <person name="Fawcett J.A."/>
            <person name="Hatakeyama M."/>
            <person name="Paape T."/>
            <person name="Ng C.H."/>
            <person name="Ang C.C."/>
            <person name="Tnah L.H."/>
            <person name="Lee C.T."/>
            <person name="Nishiyama T."/>
            <person name="Sese J."/>
            <person name="O'Brien M.J."/>
            <person name="Copetti D."/>
            <person name="Mohd Noor M.I."/>
            <person name="Ong R.C."/>
            <person name="Putra M."/>
            <person name="Sireger I.Z."/>
            <person name="Indrioko S."/>
            <person name="Kosugi Y."/>
            <person name="Izuno A."/>
            <person name="Isagi Y."/>
            <person name="Lee S.L."/>
            <person name="Shimizu K.K."/>
        </authorList>
    </citation>
    <scope>NUCLEOTIDE SEQUENCE [LARGE SCALE GENOMIC DNA]</scope>
    <source>
        <strain evidence="5">214</strain>
    </source>
</reference>
<evidence type="ECO:0000256" key="1">
    <source>
        <dbReference type="ARBA" id="ARBA00023172"/>
    </source>
</evidence>
<dbReference type="Pfam" id="PF17919">
    <property type="entry name" value="RT_RNaseH_2"/>
    <property type="match status" value="1"/>
</dbReference>
<keyword evidence="6" id="KW-1185">Reference proteome</keyword>
<feature type="domain" description="RNase H type-1" evidence="3">
    <location>
        <begin position="1413"/>
        <end position="1545"/>
    </location>
</feature>
<dbReference type="InterPro" id="IPR002156">
    <property type="entry name" value="RNaseH_domain"/>
</dbReference>
<dbReference type="InterPro" id="IPR036397">
    <property type="entry name" value="RNaseH_sf"/>
</dbReference>
<dbReference type="GO" id="GO:0004523">
    <property type="term" value="F:RNA-DNA hybrid ribonuclease activity"/>
    <property type="evidence" value="ECO:0007669"/>
    <property type="project" value="InterPro"/>
</dbReference>
<dbReference type="Gene3D" id="1.10.340.70">
    <property type="match status" value="1"/>
</dbReference>
<keyword evidence="1" id="KW-0233">DNA recombination</keyword>
<dbReference type="CDD" id="cd09279">
    <property type="entry name" value="RNase_HI_like"/>
    <property type="match status" value="1"/>
</dbReference>
<dbReference type="Pfam" id="PF03732">
    <property type="entry name" value="Retrotrans_gag"/>
    <property type="match status" value="1"/>
</dbReference>
<feature type="region of interest" description="Disordered" evidence="2">
    <location>
        <begin position="588"/>
        <end position="614"/>
    </location>
</feature>
<evidence type="ECO:0000259" key="4">
    <source>
        <dbReference type="PROSITE" id="PS50994"/>
    </source>
</evidence>
<dbReference type="Pfam" id="PF00665">
    <property type="entry name" value="rve"/>
    <property type="match status" value="1"/>
</dbReference>
<gene>
    <name evidence="5" type="ORF">SLEP1_g54922</name>
</gene>
<dbReference type="InterPro" id="IPR021109">
    <property type="entry name" value="Peptidase_aspartic_dom_sf"/>
</dbReference>
<name>A0AAV5MH09_9ROSI</name>
<dbReference type="InterPro" id="IPR012337">
    <property type="entry name" value="RNaseH-like_sf"/>
</dbReference>
<dbReference type="Pfam" id="PF00078">
    <property type="entry name" value="RVT_1"/>
    <property type="match status" value="1"/>
</dbReference>
<dbReference type="PROSITE" id="PS50994">
    <property type="entry name" value="INTEGRASE"/>
    <property type="match status" value="1"/>
</dbReference>
<dbReference type="InterPro" id="IPR005162">
    <property type="entry name" value="Retrotrans_gag_dom"/>
</dbReference>
<dbReference type="PROSITE" id="PS50879">
    <property type="entry name" value="RNASE_H_1"/>
    <property type="match status" value="1"/>
</dbReference>
<dbReference type="Gene3D" id="2.40.70.10">
    <property type="entry name" value="Acid Proteases"/>
    <property type="match status" value="1"/>
</dbReference>
<dbReference type="Proteomes" id="UP001054252">
    <property type="component" value="Unassembled WGS sequence"/>
</dbReference>
<organism evidence="5 6">
    <name type="scientific">Rubroshorea leprosula</name>
    <dbReference type="NCBI Taxonomy" id="152421"/>
    <lineage>
        <taxon>Eukaryota</taxon>
        <taxon>Viridiplantae</taxon>
        <taxon>Streptophyta</taxon>
        <taxon>Embryophyta</taxon>
        <taxon>Tracheophyta</taxon>
        <taxon>Spermatophyta</taxon>
        <taxon>Magnoliopsida</taxon>
        <taxon>eudicotyledons</taxon>
        <taxon>Gunneridae</taxon>
        <taxon>Pentapetalae</taxon>
        <taxon>rosids</taxon>
        <taxon>malvids</taxon>
        <taxon>Malvales</taxon>
        <taxon>Dipterocarpaceae</taxon>
        <taxon>Rubroshorea</taxon>
    </lineage>
</organism>
<sequence length="2007" mass="228324">MSPRHSEGENSPEHLPPISPLADRLYGNPIYRKDDEEKVDSTESSNKISQELQQIRRLQEEANQNIKRSLESFLQAQQQQSDQFTQYMNTIGQPVPPAMELPQQNLPDPLLGGHGGHINQPQVVQQMPNAQNNALGAGQVQFNRQQQNNHVGGILGPQDPVEAAFRAAEQFNANQQRYVPPARHPNAVPQPNLQNNVFQPLGLQVAAPPLDRNQLIDLVQETYGLALRPLVRPSYHKPYPDYIDRDNPFPHGFKVPEFTLFFGDASQSTIEHIGRFTIQCREASGDDFLKLRLFPSSLTGTALTWYLSLPQNSVFAWRQMEDLFHIQFYRSEPEISMADLSRLTQRPGESSENYLMQFRKARMKCHVALPEQEFMKLAQNGLDIEPQKKFEGMEFRDFFELFYKVARYENLLREESQRKAASQGTYYQDAFDLDIAEVFADKPVICPNLVKVTQQVEVAAKRLPYESGRQYTFDVTKADEIFDYLKKSGHIKLPQGHRLPTDKIDKGLLRFPEKPKEAMGVDENPFPNVDVGVNVANIRSISRRTYKGRTLAADDLRWVIEKERERRAQQNQRLGGQHHAARIYASRSKMKEARHTDRSRMVKPPQRPSSKRWEKVVHPKFPKEPVRNPRTLRRRLQRKQAEAHRRQQLATEEVKVPQHSLAKGKMVWKRKENQELTVQNESQLKVPPPKLTSLIVNENELKATFEADQQAELTSDDNLFEDMDVLQIGSISINLFCLVITLPLVFQAKGNGTTHVSNGSMLVEEEVIEVPSQEEEEEHDILSEQIIFNKPDESVARHIKPLYISAHMDGVPVNRVLVDNGAAVNVIPSFILRNLGKNSEDLVYTDVTISDFTGGVSKSKGVLPVALTVGSKTSMSAFFVVDSSTTYNALLGRDWIHSNWCVPSTLHQRLIFWNGGKTEEPSVSSAWIDKEDLVESLLATSLPWLSEEDIHTDGVTMEELDLAPAKLDDVRADVQDPLKEVNLGTEAEPRITFVSGLLPPEMQDKIICLLHEFKDCFTWDYSKMPGLDQELVEHRLPINKGYKSYKQPPHRMSPEVILKVKEEVERLHKVGFIRTARGNISKTTFRCPGNIGTYEWVVMPFGLKNARATYQRAMNAIFHDMIGRFMEIYIDDVVVKSMEDEEHLEHLRKAFERMRQHGLKMNPLKCAFGVTAGNFLGFLVHERGLEVDKNKARAVIEAQPPQNKKELQRFLGQVNFLRRFISNLAGKTHVFSPLLKLQPDADFKWERQHQAAFDAIKEYLSKPPVLVPPVKNKPLLLYISAVDESIGCLLAQETNNKQEQAVYYLSRALNPTEVKYSSVEKLCLALFFAAIKLRHYLLYSEVFVVSKTDVIKYMLSRPGRIGKWILALTKFNLRYLPQKAVKGQALVDFLADHPCLDVNADEDKGINLFSIDLVPWRLIFDGSSTDQASGAGIIIVSPDGIKTQWCFQLDFECTNNQAKYKALVIGLELLVELKVPSVEIMGDSQLVLKQLSGEYKCTSVVLSPYFATAIQLLEEFDDVSLKHIPRNMNMEANELAQIASGVKMLEGILEKVIVIEKCMLPSIHQRGITVEACSLDVTPTDWRHPIIEHLRNPSSKTSRRTRMQALNYVLLGDILYRMGQDELLLRCLGLDESCHVMSDVHNGICGAHQAGIKMRWLIRRLGFFWPSILKDCINYVKGCRACQLHGPLQLAPTFEFHPIVKPWPFRGWAIDLIGKIYPPSSKGHSFIIVATDYFTKWVEARPMKKVEQGDVIKFIKEDLIHRFGLPETITSDQGIAFVGSQVEAFAKDMGFHLLNSTPHYAQANGQAEASNKIIINILEKMVDDNPRRWHELLLDTLWVYRTSQRSSTKVTPFSLTYGHDAVLPMELTARSLRIAIQNGLNSGEYNEAMIMELEDLEEARLTALDVMKAQKLKVARAYNKRVKQKNLAEGSLVWKAVLPLGKKDPRYGKWSPNWEGPFQIHKVLKGGAYWLKSLNGELHPRKINGIYLKPYHPIVWEARDSSASTSA</sequence>
<dbReference type="FunFam" id="3.30.70.270:FF:000020">
    <property type="entry name" value="Transposon Tf2-6 polyprotein-like Protein"/>
    <property type="match status" value="1"/>
</dbReference>
<dbReference type="InterPro" id="IPR041588">
    <property type="entry name" value="Integrase_H2C2"/>
</dbReference>
<dbReference type="SUPFAM" id="SSF56672">
    <property type="entry name" value="DNA/RNA polymerases"/>
    <property type="match status" value="1"/>
</dbReference>
<accession>A0AAV5MH09</accession>
<dbReference type="Pfam" id="PF13456">
    <property type="entry name" value="RVT_3"/>
    <property type="match status" value="1"/>
</dbReference>
<dbReference type="GO" id="GO:0006310">
    <property type="term" value="P:DNA recombination"/>
    <property type="evidence" value="ECO:0007669"/>
    <property type="project" value="UniProtKB-KW"/>
</dbReference>
<comment type="caution">
    <text evidence="5">The sequence shown here is derived from an EMBL/GenBank/DDBJ whole genome shotgun (WGS) entry which is preliminary data.</text>
</comment>
<dbReference type="InterPro" id="IPR001584">
    <property type="entry name" value="Integrase_cat-core"/>
</dbReference>
<feature type="domain" description="Integrase catalytic" evidence="4">
    <location>
        <begin position="1700"/>
        <end position="1860"/>
    </location>
</feature>
<dbReference type="SUPFAM" id="SSF50630">
    <property type="entry name" value="Acid proteases"/>
    <property type="match status" value="1"/>
</dbReference>
<evidence type="ECO:0000256" key="2">
    <source>
        <dbReference type="SAM" id="MobiDB-lite"/>
    </source>
</evidence>
<dbReference type="SUPFAM" id="SSF53098">
    <property type="entry name" value="Ribonuclease H-like"/>
    <property type="match status" value="2"/>
</dbReference>
<dbReference type="CDD" id="cd00303">
    <property type="entry name" value="retropepsin_like"/>
    <property type="match status" value="1"/>
</dbReference>
<dbReference type="Gene3D" id="3.30.420.10">
    <property type="entry name" value="Ribonuclease H-like superfamily/Ribonuclease H"/>
    <property type="match status" value="2"/>
</dbReference>
<evidence type="ECO:0000313" key="5">
    <source>
        <dbReference type="EMBL" id="GKV48086.1"/>
    </source>
</evidence>
<evidence type="ECO:0000313" key="6">
    <source>
        <dbReference type="Proteomes" id="UP001054252"/>
    </source>
</evidence>
<dbReference type="EMBL" id="BPVZ01000245">
    <property type="protein sequence ID" value="GKV48086.1"/>
    <property type="molecule type" value="Genomic_DNA"/>
</dbReference>
<feature type="region of interest" description="Disordered" evidence="2">
    <location>
        <begin position="1"/>
        <end position="48"/>
    </location>
</feature>
<proteinExistence type="predicted"/>
<dbReference type="CDD" id="cd01647">
    <property type="entry name" value="RT_LTR"/>
    <property type="match status" value="1"/>
</dbReference>
<dbReference type="InterPro" id="IPR043128">
    <property type="entry name" value="Rev_trsase/Diguanyl_cyclase"/>
</dbReference>
<dbReference type="Gene3D" id="3.30.70.270">
    <property type="match status" value="2"/>
</dbReference>
<feature type="compositionally biased region" description="Basic and acidic residues" evidence="2">
    <location>
        <begin position="1"/>
        <end position="12"/>
    </location>
</feature>
<feature type="compositionally biased region" description="Basic and acidic residues" evidence="2">
    <location>
        <begin position="31"/>
        <end position="41"/>
    </location>
</feature>